<evidence type="ECO:0000256" key="1">
    <source>
        <dbReference type="SAM" id="MobiDB-lite"/>
    </source>
</evidence>
<evidence type="ECO:0000313" key="3">
    <source>
        <dbReference type="Proteomes" id="UP000596660"/>
    </source>
</evidence>
<dbReference type="EnsemblPlants" id="AUR62001129-RA">
    <property type="protein sequence ID" value="AUR62001129-RA:cds"/>
    <property type="gene ID" value="AUR62001129"/>
</dbReference>
<dbReference type="Proteomes" id="UP000596660">
    <property type="component" value="Unplaced"/>
</dbReference>
<reference evidence="2" key="1">
    <citation type="journal article" date="2017" name="Nature">
        <title>The genome of Chenopodium quinoa.</title>
        <authorList>
            <person name="Jarvis D.E."/>
            <person name="Ho Y.S."/>
            <person name="Lightfoot D.J."/>
            <person name="Schmoeckel S.M."/>
            <person name="Li B."/>
            <person name="Borm T.J.A."/>
            <person name="Ohyanagi H."/>
            <person name="Mineta K."/>
            <person name="Michell C.T."/>
            <person name="Saber N."/>
            <person name="Kharbatia N.M."/>
            <person name="Rupper R.R."/>
            <person name="Sharp A.R."/>
            <person name="Dally N."/>
            <person name="Boughton B.A."/>
            <person name="Woo Y.H."/>
            <person name="Gao G."/>
            <person name="Schijlen E.G.W.M."/>
            <person name="Guo X."/>
            <person name="Momin A.A."/>
            <person name="Negrao S."/>
            <person name="Al-Babili S."/>
            <person name="Gehring C."/>
            <person name="Roessner U."/>
            <person name="Jung C."/>
            <person name="Murphy K."/>
            <person name="Arold S.T."/>
            <person name="Gojobori T."/>
            <person name="van der Linden C.G."/>
            <person name="van Loo E.N."/>
            <person name="Jellen E.N."/>
            <person name="Maughan P.J."/>
            <person name="Tester M."/>
        </authorList>
    </citation>
    <scope>NUCLEOTIDE SEQUENCE [LARGE SCALE GENOMIC DNA]</scope>
    <source>
        <strain evidence="2">cv. PI 614886</strain>
    </source>
</reference>
<feature type="region of interest" description="Disordered" evidence="1">
    <location>
        <begin position="88"/>
        <end position="129"/>
    </location>
</feature>
<keyword evidence="3" id="KW-1185">Reference proteome</keyword>
<accession>A0A803KQ23</accession>
<organism evidence="2 3">
    <name type="scientific">Chenopodium quinoa</name>
    <name type="common">Quinoa</name>
    <dbReference type="NCBI Taxonomy" id="63459"/>
    <lineage>
        <taxon>Eukaryota</taxon>
        <taxon>Viridiplantae</taxon>
        <taxon>Streptophyta</taxon>
        <taxon>Embryophyta</taxon>
        <taxon>Tracheophyta</taxon>
        <taxon>Spermatophyta</taxon>
        <taxon>Magnoliopsida</taxon>
        <taxon>eudicotyledons</taxon>
        <taxon>Gunneridae</taxon>
        <taxon>Pentapetalae</taxon>
        <taxon>Caryophyllales</taxon>
        <taxon>Chenopodiaceae</taxon>
        <taxon>Chenopodioideae</taxon>
        <taxon>Atripliceae</taxon>
        <taxon>Chenopodium</taxon>
    </lineage>
</organism>
<dbReference type="GO" id="GO:0033768">
    <property type="term" value="C:SUMO-targeted ubiquitin ligase complex"/>
    <property type="evidence" value="ECO:0007669"/>
    <property type="project" value="TreeGrafter"/>
</dbReference>
<dbReference type="Gramene" id="AUR62001129-RA">
    <property type="protein sequence ID" value="AUR62001129-RA:cds"/>
    <property type="gene ID" value="AUR62001129"/>
</dbReference>
<dbReference type="PANTHER" id="PTHR47094">
    <property type="entry name" value="ELFLESS, ISOFORM B"/>
    <property type="match status" value="1"/>
</dbReference>
<dbReference type="GO" id="GO:0140082">
    <property type="term" value="F:SUMO-ubiquitin ligase activity"/>
    <property type="evidence" value="ECO:0007669"/>
    <property type="project" value="TreeGrafter"/>
</dbReference>
<dbReference type="PANTHER" id="PTHR47094:SF1">
    <property type="entry name" value="RING-TYPE E3 UBIQUITIN TRANSFERASE"/>
    <property type="match status" value="1"/>
</dbReference>
<dbReference type="GO" id="GO:0032183">
    <property type="term" value="F:SUMO binding"/>
    <property type="evidence" value="ECO:0007669"/>
    <property type="project" value="TreeGrafter"/>
</dbReference>
<name>A0A803KQ23_CHEQI</name>
<proteinExistence type="predicted"/>
<dbReference type="GO" id="GO:0006511">
    <property type="term" value="P:ubiquitin-dependent protein catabolic process"/>
    <property type="evidence" value="ECO:0007669"/>
    <property type="project" value="TreeGrafter"/>
</dbReference>
<feature type="region of interest" description="Disordered" evidence="1">
    <location>
        <begin position="169"/>
        <end position="201"/>
    </location>
</feature>
<dbReference type="GO" id="GO:0061630">
    <property type="term" value="F:ubiquitin protein ligase activity"/>
    <property type="evidence" value="ECO:0007669"/>
    <property type="project" value="InterPro"/>
</dbReference>
<reference evidence="2" key="2">
    <citation type="submission" date="2021-03" db="UniProtKB">
        <authorList>
            <consortium name="EnsemblPlants"/>
        </authorList>
    </citation>
    <scope>IDENTIFICATION</scope>
</reference>
<dbReference type="AlphaFoldDB" id="A0A803KQ23"/>
<feature type="compositionally biased region" description="Polar residues" evidence="1">
    <location>
        <begin position="107"/>
        <end position="116"/>
    </location>
</feature>
<protein>
    <submittedName>
        <fullName evidence="2">Uncharacterized protein</fullName>
    </submittedName>
</protein>
<dbReference type="InterPro" id="IPR049627">
    <property type="entry name" value="SLX8"/>
</dbReference>
<evidence type="ECO:0000313" key="2">
    <source>
        <dbReference type="EnsemblPlants" id="AUR62001129-RA:cds"/>
    </source>
</evidence>
<sequence length="229" mass="25391">MSARVSRVIPPKSTARNSQRSKMVLNVDLNVPPSDNFCEVGTSSHAPPVDQQVQAGQPLSAPQVVVPIDVDSFDDDVVLCSPRAFAEAKNNSRRNQTRSNVVDIDQESSSRVAANNRNKRQRGSTNPPVINCESYVIPERRGNGVCSDHGAAATASAFRLPLYRLPWKPWKKPNLPKGPKRNPGLPRGEGEDPKEWVPQQTKSLRLIDFVRWHDSSRHGNSKDCPEDQD</sequence>
<feature type="region of interest" description="Disordered" evidence="1">
    <location>
        <begin position="1"/>
        <end position="20"/>
    </location>
</feature>